<dbReference type="EMBL" id="PYGE01000033">
    <property type="protein sequence ID" value="PSK91904.1"/>
    <property type="molecule type" value="Genomic_DNA"/>
</dbReference>
<feature type="transmembrane region" description="Helical" evidence="2">
    <location>
        <begin position="334"/>
        <end position="353"/>
    </location>
</feature>
<sequence>MSTSSADERLAAGRERVVVGLLADPEAAPAELARRLHHDLPELLAEHLGDETGWDVQVSYERLPPGKGDHVSMLDLGRERTRRYGWDLVVCVTDLPLRSGTRPIVADVSRAHRTGVASLPAFGVTRLRSRLRRVVVQIIAELLGRGADSDNHEQPHPPARRRRVNWLTGHFDRMTPEREDVDVRIVASRGRQRLLAGMIRDNRPWRVLLGLSGATAAALAFGAFYLVNSNMWELSQALGPVRLSVATLTSLTLLVTWLIVRHSLWESPRHGDLPHERDEIRMFNASTVITLTIGTACMFAGLFALILAAALLLLDTQVLESYVDGSTGLAVHANIAWLATSAAGIAGALGTSFDSERRVREAAYSYRERERRDQLAQERLVPDEAREDDELDARGEEESPAQDEGPGEEASS</sequence>
<evidence type="ECO:0000313" key="4">
    <source>
        <dbReference type="Proteomes" id="UP000243528"/>
    </source>
</evidence>
<name>A0A2P8D3W3_9ACTN</name>
<keyword evidence="2" id="KW-0812">Transmembrane</keyword>
<gene>
    <name evidence="3" type="ORF">CLV30_13337</name>
</gene>
<dbReference type="OrthoDB" id="8477132at2"/>
<keyword evidence="2" id="KW-0472">Membrane</keyword>
<evidence type="ECO:0000256" key="1">
    <source>
        <dbReference type="SAM" id="MobiDB-lite"/>
    </source>
</evidence>
<feature type="transmembrane region" description="Helical" evidence="2">
    <location>
        <begin position="239"/>
        <end position="260"/>
    </location>
</feature>
<keyword evidence="2" id="KW-1133">Transmembrane helix</keyword>
<feature type="compositionally biased region" description="Basic and acidic residues" evidence="1">
    <location>
        <begin position="365"/>
        <end position="384"/>
    </location>
</feature>
<reference evidence="3 4" key="1">
    <citation type="submission" date="2018-03" db="EMBL/GenBank/DDBJ databases">
        <title>Genomic Encyclopedia of Archaeal and Bacterial Type Strains, Phase II (KMG-II): from individual species to whole genera.</title>
        <authorList>
            <person name="Goeker M."/>
        </authorList>
    </citation>
    <scope>NUCLEOTIDE SEQUENCE [LARGE SCALE GENOMIC DNA]</scope>
    <source>
        <strain evidence="3 4">DSM 45211</strain>
    </source>
</reference>
<keyword evidence="4" id="KW-1185">Reference proteome</keyword>
<feature type="compositionally biased region" description="Acidic residues" evidence="1">
    <location>
        <begin position="398"/>
        <end position="412"/>
    </location>
</feature>
<feature type="region of interest" description="Disordered" evidence="1">
    <location>
        <begin position="365"/>
        <end position="412"/>
    </location>
</feature>
<feature type="transmembrane region" description="Helical" evidence="2">
    <location>
        <begin position="287"/>
        <end position="314"/>
    </location>
</feature>
<feature type="transmembrane region" description="Helical" evidence="2">
    <location>
        <begin position="207"/>
        <end position="227"/>
    </location>
</feature>
<protein>
    <submittedName>
        <fullName evidence="3">Uncharacterized protein</fullName>
    </submittedName>
</protein>
<evidence type="ECO:0000313" key="3">
    <source>
        <dbReference type="EMBL" id="PSK91904.1"/>
    </source>
</evidence>
<dbReference type="Proteomes" id="UP000243528">
    <property type="component" value="Unassembled WGS sequence"/>
</dbReference>
<comment type="caution">
    <text evidence="3">The sequence shown here is derived from an EMBL/GenBank/DDBJ whole genome shotgun (WGS) entry which is preliminary data.</text>
</comment>
<dbReference type="AlphaFoldDB" id="A0A2P8D3W3"/>
<evidence type="ECO:0000256" key="2">
    <source>
        <dbReference type="SAM" id="Phobius"/>
    </source>
</evidence>
<proteinExistence type="predicted"/>
<dbReference type="RefSeq" id="WP_106540039.1">
    <property type="nucleotide sequence ID" value="NZ_PYGE01000033.1"/>
</dbReference>
<accession>A0A2P8D3W3</accession>
<organism evidence="3 4">
    <name type="scientific">Haloactinopolyspora alba</name>
    <dbReference type="NCBI Taxonomy" id="648780"/>
    <lineage>
        <taxon>Bacteria</taxon>
        <taxon>Bacillati</taxon>
        <taxon>Actinomycetota</taxon>
        <taxon>Actinomycetes</taxon>
        <taxon>Jiangellales</taxon>
        <taxon>Jiangellaceae</taxon>
        <taxon>Haloactinopolyspora</taxon>
    </lineage>
</organism>